<keyword evidence="3" id="KW-0238">DNA-binding</keyword>
<accession>A0ABX2EU32</accession>
<keyword evidence="4" id="KW-0804">Transcription</keyword>
<dbReference type="InterPro" id="IPR036388">
    <property type="entry name" value="WH-like_DNA-bd_sf"/>
</dbReference>
<feature type="domain" description="HTH lysR-type" evidence="6">
    <location>
        <begin position="40"/>
        <end position="97"/>
    </location>
</feature>
<sequence>MSLTKRPLPPNAADEAPRLRPVPRDLAREAPRRRPPLPALDANALELFARVVEAGSFAEAARRLGLTRAAVSRRIAAIEAEAGVPLIARTTRSLGLTEAGRRLSASARGVLEAADAARRSMRSGRSALQGVLRITAVATFGRIVLVPLLARFQQLHPEVRYELLMTDRRIDLLREGIDVAFRVTRRPPPDWVAQPVLPLRIGAYAATGPALGGPAELAQQRCMVPMSGADEVMLRWRHDSGGEPVEVAVRPATAGDDIDSLVAMARAGGGIVLAPDYCVQQDLQAGRLIDVLPGWQYPVGDGVCIQALTLPPASAGETARELVKFVREACGAIPDSRAAAAA</sequence>
<proteinExistence type="inferred from homology"/>
<dbReference type="PROSITE" id="PS50931">
    <property type="entry name" value="HTH_LYSR"/>
    <property type="match status" value="1"/>
</dbReference>
<evidence type="ECO:0000313" key="7">
    <source>
        <dbReference type="EMBL" id="NRF72153.1"/>
    </source>
</evidence>
<dbReference type="Gene3D" id="3.40.190.290">
    <property type="match status" value="1"/>
</dbReference>
<evidence type="ECO:0000256" key="1">
    <source>
        <dbReference type="ARBA" id="ARBA00009437"/>
    </source>
</evidence>
<evidence type="ECO:0000256" key="3">
    <source>
        <dbReference type="ARBA" id="ARBA00023125"/>
    </source>
</evidence>
<dbReference type="Pfam" id="PF00126">
    <property type="entry name" value="HTH_1"/>
    <property type="match status" value="1"/>
</dbReference>
<dbReference type="PANTHER" id="PTHR30537:SF5">
    <property type="entry name" value="HTH-TYPE TRANSCRIPTIONAL ACTIVATOR TTDR-RELATED"/>
    <property type="match status" value="1"/>
</dbReference>
<dbReference type="SUPFAM" id="SSF46785">
    <property type="entry name" value="Winged helix' DNA-binding domain"/>
    <property type="match status" value="1"/>
</dbReference>
<dbReference type="InterPro" id="IPR000847">
    <property type="entry name" value="LysR_HTH_N"/>
</dbReference>
<dbReference type="Gene3D" id="1.10.10.10">
    <property type="entry name" value="Winged helix-like DNA-binding domain superfamily/Winged helix DNA-binding domain"/>
    <property type="match status" value="1"/>
</dbReference>
<dbReference type="InterPro" id="IPR058163">
    <property type="entry name" value="LysR-type_TF_proteobact-type"/>
</dbReference>
<feature type="compositionally biased region" description="Basic and acidic residues" evidence="5">
    <location>
        <begin position="15"/>
        <end position="32"/>
    </location>
</feature>
<comment type="similarity">
    <text evidence="1">Belongs to the LysR transcriptional regulatory family.</text>
</comment>
<keyword evidence="8" id="KW-1185">Reference proteome</keyword>
<organism evidence="7 8">
    <name type="scientific">Pseudaquabacterium terrae</name>
    <dbReference type="NCBI Taxonomy" id="2732868"/>
    <lineage>
        <taxon>Bacteria</taxon>
        <taxon>Pseudomonadati</taxon>
        <taxon>Pseudomonadota</taxon>
        <taxon>Betaproteobacteria</taxon>
        <taxon>Burkholderiales</taxon>
        <taxon>Sphaerotilaceae</taxon>
        <taxon>Pseudaquabacterium</taxon>
    </lineage>
</organism>
<dbReference type="RefSeq" id="WP_173134827.1">
    <property type="nucleotide sequence ID" value="NZ_JABRWJ010000018.1"/>
</dbReference>
<keyword evidence="2" id="KW-0805">Transcription regulation</keyword>
<comment type="caution">
    <text evidence="7">The sequence shown here is derived from an EMBL/GenBank/DDBJ whole genome shotgun (WGS) entry which is preliminary data.</text>
</comment>
<evidence type="ECO:0000313" key="8">
    <source>
        <dbReference type="Proteomes" id="UP000737171"/>
    </source>
</evidence>
<dbReference type="EMBL" id="JABRWJ010000018">
    <property type="protein sequence ID" value="NRF72153.1"/>
    <property type="molecule type" value="Genomic_DNA"/>
</dbReference>
<dbReference type="CDD" id="cd08422">
    <property type="entry name" value="PBP2_CrgA_like"/>
    <property type="match status" value="1"/>
</dbReference>
<dbReference type="InterPro" id="IPR005119">
    <property type="entry name" value="LysR_subst-bd"/>
</dbReference>
<evidence type="ECO:0000259" key="6">
    <source>
        <dbReference type="PROSITE" id="PS50931"/>
    </source>
</evidence>
<dbReference type="InterPro" id="IPR036390">
    <property type="entry name" value="WH_DNA-bd_sf"/>
</dbReference>
<gene>
    <name evidence="7" type="ORF">HLB44_34730</name>
</gene>
<dbReference type="SUPFAM" id="SSF53850">
    <property type="entry name" value="Periplasmic binding protein-like II"/>
    <property type="match status" value="1"/>
</dbReference>
<evidence type="ECO:0000256" key="4">
    <source>
        <dbReference type="ARBA" id="ARBA00023163"/>
    </source>
</evidence>
<dbReference type="PANTHER" id="PTHR30537">
    <property type="entry name" value="HTH-TYPE TRANSCRIPTIONAL REGULATOR"/>
    <property type="match status" value="1"/>
</dbReference>
<evidence type="ECO:0000256" key="5">
    <source>
        <dbReference type="SAM" id="MobiDB-lite"/>
    </source>
</evidence>
<dbReference type="Pfam" id="PF03466">
    <property type="entry name" value="LysR_substrate"/>
    <property type="match status" value="1"/>
</dbReference>
<name>A0ABX2EU32_9BURK</name>
<protein>
    <submittedName>
        <fullName evidence="7">LysR family transcriptional regulator</fullName>
    </submittedName>
</protein>
<dbReference type="Proteomes" id="UP000737171">
    <property type="component" value="Unassembled WGS sequence"/>
</dbReference>
<reference evidence="7 8" key="1">
    <citation type="submission" date="2020-05" db="EMBL/GenBank/DDBJ databases">
        <title>Aquincola sp. isolate from soil.</title>
        <authorList>
            <person name="Han J."/>
            <person name="Kim D.-U."/>
        </authorList>
    </citation>
    <scope>NUCLEOTIDE SEQUENCE [LARGE SCALE GENOMIC DNA]</scope>
    <source>
        <strain evidence="7 8">S2</strain>
    </source>
</reference>
<evidence type="ECO:0000256" key="2">
    <source>
        <dbReference type="ARBA" id="ARBA00023015"/>
    </source>
</evidence>
<feature type="region of interest" description="Disordered" evidence="5">
    <location>
        <begin position="1"/>
        <end position="37"/>
    </location>
</feature>